<organism evidence="3 4">
    <name type="scientific">Salmonella enterica</name>
    <name type="common">Salmonella choleraesuis</name>
    <dbReference type="NCBI Taxonomy" id="28901"/>
    <lineage>
        <taxon>Bacteria</taxon>
        <taxon>Pseudomonadati</taxon>
        <taxon>Pseudomonadota</taxon>
        <taxon>Gammaproteobacteria</taxon>
        <taxon>Enterobacterales</taxon>
        <taxon>Enterobacteriaceae</taxon>
        <taxon>Salmonella</taxon>
    </lineage>
</organism>
<dbReference type="Pfam" id="PF12728">
    <property type="entry name" value="HTH_17"/>
    <property type="match status" value="1"/>
</dbReference>
<evidence type="ECO:0000313" key="3">
    <source>
        <dbReference type="EMBL" id="SUF96429.1"/>
    </source>
</evidence>
<reference evidence="3 4" key="1">
    <citation type="submission" date="2018-06" db="EMBL/GenBank/DDBJ databases">
        <authorList>
            <consortium name="Pathogen Informatics"/>
            <person name="Doyle S."/>
        </authorList>
    </citation>
    <scope>NUCLEOTIDE SEQUENCE [LARGE SCALE GENOMIC DNA]</scope>
    <source>
        <strain evidence="3 4">NCTC6385</strain>
    </source>
</reference>
<accession>A0A7D8ENG6</accession>
<evidence type="ECO:0000313" key="4">
    <source>
        <dbReference type="Proteomes" id="UP000254463"/>
    </source>
</evidence>
<feature type="domain" description="Helix-turn-helix" evidence="2">
    <location>
        <begin position="13"/>
        <end position="60"/>
    </location>
</feature>
<dbReference type="InterPro" id="IPR041657">
    <property type="entry name" value="HTH_17"/>
</dbReference>
<dbReference type="AlphaFoldDB" id="A0A7D8ENG6"/>
<gene>
    <name evidence="3" type="ORF">NCTC6385_03423</name>
</gene>
<proteinExistence type="predicted"/>
<feature type="region of interest" description="Disordered" evidence="1">
    <location>
        <begin position="75"/>
        <end position="94"/>
    </location>
</feature>
<sequence>MNDLPKFGYIPISHVAKYFGVCEVTIRRWVARNEFPHPEYFSDGATRFDAKEVWIWIEKRKAERDEHKARSDLKFKQMVETRKRNTREKKNQAA</sequence>
<dbReference type="InterPro" id="IPR009061">
    <property type="entry name" value="DNA-bd_dom_put_sf"/>
</dbReference>
<evidence type="ECO:0000256" key="1">
    <source>
        <dbReference type="SAM" id="MobiDB-lite"/>
    </source>
</evidence>
<dbReference type="Proteomes" id="UP000254463">
    <property type="component" value="Unassembled WGS sequence"/>
</dbReference>
<dbReference type="EMBL" id="UGWV01000002">
    <property type="protein sequence ID" value="SUF96429.1"/>
    <property type="molecule type" value="Genomic_DNA"/>
</dbReference>
<evidence type="ECO:0000259" key="2">
    <source>
        <dbReference type="Pfam" id="PF12728"/>
    </source>
</evidence>
<name>A0A7D8ENG6_SALER</name>
<dbReference type="Gene3D" id="1.10.10.10">
    <property type="entry name" value="Winged helix-like DNA-binding domain superfamily/Winged helix DNA-binding domain"/>
    <property type="match status" value="1"/>
</dbReference>
<protein>
    <submittedName>
        <fullName evidence="3">Predicted transcriptional regulator</fullName>
    </submittedName>
</protein>
<dbReference type="InterPro" id="IPR036388">
    <property type="entry name" value="WH-like_DNA-bd_sf"/>
</dbReference>
<dbReference type="SUPFAM" id="SSF46955">
    <property type="entry name" value="Putative DNA-binding domain"/>
    <property type="match status" value="1"/>
</dbReference>